<keyword evidence="5 9" id="KW-0418">Kinase</keyword>
<dbReference type="SMART" id="SM00388">
    <property type="entry name" value="HisKA"/>
    <property type="match status" value="1"/>
</dbReference>
<dbReference type="Pfam" id="PF00512">
    <property type="entry name" value="HisKA"/>
    <property type="match status" value="1"/>
</dbReference>
<proteinExistence type="predicted"/>
<dbReference type="PRINTS" id="PR00344">
    <property type="entry name" value="BCTRLSENSOR"/>
</dbReference>
<dbReference type="Gene3D" id="3.30.565.10">
    <property type="entry name" value="Histidine kinase-like ATPase, C-terminal domain"/>
    <property type="match status" value="1"/>
</dbReference>
<dbReference type="EMBL" id="CP053586">
    <property type="protein sequence ID" value="WNZ21780.1"/>
    <property type="molecule type" value="Genomic_DNA"/>
</dbReference>
<feature type="transmembrane region" description="Helical" evidence="7">
    <location>
        <begin position="206"/>
        <end position="227"/>
    </location>
</feature>
<dbReference type="InterPro" id="IPR050736">
    <property type="entry name" value="Sensor_HK_Regulatory"/>
</dbReference>
<feature type="domain" description="Histidine kinase" evidence="8">
    <location>
        <begin position="260"/>
        <end position="476"/>
    </location>
</feature>
<keyword evidence="4" id="KW-0808">Transferase</keyword>
<keyword evidence="3" id="KW-0597">Phosphoprotein</keyword>
<reference evidence="9" key="1">
    <citation type="submission" date="2020-05" db="EMBL/GenBank/DDBJ databases">
        <authorList>
            <person name="Zhu T."/>
            <person name="Keshari N."/>
            <person name="Lu X."/>
        </authorList>
    </citation>
    <scope>NUCLEOTIDE SEQUENCE</scope>
    <source>
        <strain evidence="9">NK1-12</strain>
    </source>
</reference>
<dbReference type="EC" id="2.7.13.3" evidence="2"/>
<dbReference type="Pfam" id="PF05227">
    <property type="entry name" value="CHASE3"/>
    <property type="match status" value="1"/>
</dbReference>
<dbReference type="Pfam" id="PF02518">
    <property type="entry name" value="HATPase_c"/>
    <property type="match status" value="1"/>
</dbReference>
<dbReference type="SUPFAM" id="SSF55874">
    <property type="entry name" value="ATPase domain of HSP90 chaperone/DNA topoisomerase II/histidine kinase"/>
    <property type="match status" value="1"/>
</dbReference>
<evidence type="ECO:0000256" key="5">
    <source>
        <dbReference type="ARBA" id="ARBA00022777"/>
    </source>
</evidence>
<evidence type="ECO:0000256" key="2">
    <source>
        <dbReference type="ARBA" id="ARBA00012438"/>
    </source>
</evidence>
<dbReference type="GO" id="GO:0000155">
    <property type="term" value="F:phosphorelay sensor kinase activity"/>
    <property type="evidence" value="ECO:0007669"/>
    <property type="project" value="InterPro"/>
</dbReference>
<feature type="transmembrane region" description="Helical" evidence="7">
    <location>
        <begin position="33"/>
        <end position="52"/>
    </location>
</feature>
<evidence type="ECO:0000256" key="7">
    <source>
        <dbReference type="SAM" id="Phobius"/>
    </source>
</evidence>
<gene>
    <name evidence="9" type="ORF">HJG54_02110</name>
</gene>
<dbReference type="PANTHER" id="PTHR43711:SF26">
    <property type="entry name" value="SENSOR HISTIDINE KINASE RCSC"/>
    <property type="match status" value="1"/>
</dbReference>
<name>A0AA97AE95_9CYAN</name>
<keyword evidence="6" id="KW-0902">Two-component regulatory system</keyword>
<dbReference type="AlphaFoldDB" id="A0AA97AE95"/>
<keyword evidence="7" id="KW-1133">Transmembrane helix</keyword>
<protein>
    <recommendedName>
        <fullName evidence="2">histidine kinase</fullName>
        <ecNumber evidence="2">2.7.13.3</ecNumber>
    </recommendedName>
</protein>
<evidence type="ECO:0000256" key="6">
    <source>
        <dbReference type="ARBA" id="ARBA00023012"/>
    </source>
</evidence>
<sequence>MSTYGLIERIKAKLPPRLLRIYQRYSLGGKRVTVGYAVALMLLGGLGLISHLNTSQLRQSARQVNQTQVAVQNLNDLLLALSEADYSRRGYYLYSDTTELETYQTAVEPIKLLLGQLHQSLGPFPDQLEQLEQLEPLVAEYLTLSEQAIAQFQQTQVPLTAQDPVIIQIRQKQRQVRQQIIALRTVIEQTLQSQVERAQTDLQSRLLIETLGAALTLLIFSGIYLLLYRQKRRREFAEMQRRIMAHAKGLSEMKLQFFSMISHEFRTPLSLILGSAQLLEQTLRPQLEPTKLKHLHRIQSSVKMMTQLLTDVLTIARADAGELECDPVLVEMQTFCLNLIEDFQAVAEGKRTIRFAQRGSATHAKIDERLVYSILSNLLSNALKYSPAESTVYFTLICEPGAVSFEVKDKGIGISLADQELLYEPFKRGTNAATISGTGLGLALVKKCLDLHQGEIAIESEVGVGTTVTVTIPQDQL</sequence>
<dbReference type="InterPro" id="IPR004358">
    <property type="entry name" value="Sig_transdc_His_kin-like_C"/>
</dbReference>
<dbReference type="CDD" id="cd00082">
    <property type="entry name" value="HisKA"/>
    <property type="match status" value="1"/>
</dbReference>
<keyword evidence="7" id="KW-0812">Transmembrane</keyword>
<evidence type="ECO:0000256" key="1">
    <source>
        <dbReference type="ARBA" id="ARBA00000085"/>
    </source>
</evidence>
<dbReference type="SUPFAM" id="SSF47384">
    <property type="entry name" value="Homodimeric domain of signal transducing histidine kinase"/>
    <property type="match status" value="1"/>
</dbReference>
<dbReference type="InterPro" id="IPR007891">
    <property type="entry name" value="CHASE3"/>
</dbReference>
<dbReference type="InterPro" id="IPR036097">
    <property type="entry name" value="HisK_dim/P_sf"/>
</dbReference>
<keyword evidence="7" id="KW-0472">Membrane</keyword>
<dbReference type="InterPro" id="IPR003594">
    <property type="entry name" value="HATPase_dom"/>
</dbReference>
<dbReference type="InterPro" id="IPR005467">
    <property type="entry name" value="His_kinase_dom"/>
</dbReference>
<dbReference type="InterPro" id="IPR003661">
    <property type="entry name" value="HisK_dim/P_dom"/>
</dbReference>
<dbReference type="PROSITE" id="PS50109">
    <property type="entry name" value="HIS_KIN"/>
    <property type="match status" value="1"/>
</dbReference>
<evidence type="ECO:0000256" key="3">
    <source>
        <dbReference type="ARBA" id="ARBA00022553"/>
    </source>
</evidence>
<dbReference type="Gene3D" id="1.10.287.130">
    <property type="match status" value="1"/>
</dbReference>
<organism evidence="9">
    <name type="scientific">Leptolyngbya sp. NK1-12</name>
    <dbReference type="NCBI Taxonomy" id="2547451"/>
    <lineage>
        <taxon>Bacteria</taxon>
        <taxon>Bacillati</taxon>
        <taxon>Cyanobacteriota</taxon>
        <taxon>Cyanophyceae</taxon>
        <taxon>Leptolyngbyales</taxon>
        <taxon>Leptolyngbyaceae</taxon>
        <taxon>Leptolyngbya group</taxon>
        <taxon>Leptolyngbya</taxon>
    </lineage>
</organism>
<dbReference type="SMART" id="SM00387">
    <property type="entry name" value="HATPase_c"/>
    <property type="match status" value="1"/>
</dbReference>
<dbReference type="PANTHER" id="PTHR43711">
    <property type="entry name" value="TWO-COMPONENT HISTIDINE KINASE"/>
    <property type="match status" value="1"/>
</dbReference>
<dbReference type="InterPro" id="IPR036890">
    <property type="entry name" value="HATPase_C_sf"/>
</dbReference>
<dbReference type="RefSeq" id="WP_316433080.1">
    <property type="nucleotide sequence ID" value="NZ_CP053586.1"/>
</dbReference>
<comment type="catalytic activity">
    <reaction evidence="1">
        <text>ATP + protein L-histidine = ADP + protein N-phospho-L-histidine.</text>
        <dbReference type="EC" id="2.7.13.3"/>
    </reaction>
</comment>
<accession>A0AA97AE95</accession>
<evidence type="ECO:0000259" key="8">
    <source>
        <dbReference type="PROSITE" id="PS50109"/>
    </source>
</evidence>
<evidence type="ECO:0000256" key="4">
    <source>
        <dbReference type="ARBA" id="ARBA00022679"/>
    </source>
</evidence>
<evidence type="ECO:0000313" key="9">
    <source>
        <dbReference type="EMBL" id="WNZ21780.1"/>
    </source>
</evidence>